<sequence>MRPMDDCQFCTEFNERAPKTRIITEADGWVLLPTIGCLTPGYNLFMPLEHLDAAADFPATDLHKVEAGLETMRALVQSHFGPAIVAEHGPRDCERGASCCSHVHLHIIPVKDADAILTAYEEVGGPGQRLDSLTDLPAAAESSYLYLSARPGEHHYWPADGRFQRQFVRRVVADQLGIPEQYDWRDHPFNDHRQLTFDTLTAALATGA</sequence>
<evidence type="ECO:0000313" key="4">
    <source>
        <dbReference type="Proteomes" id="UP000324101"/>
    </source>
</evidence>
<proteinExistence type="predicted"/>
<reference evidence="3 4" key="1">
    <citation type="submission" date="2018-05" db="EMBL/GenBank/DDBJ databases">
        <title>Streptomyces venezuelae.</title>
        <authorList>
            <person name="Kim W."/>
            <person name="Lee N."/>
            <person name="Cho B.-K."/>
        </authorList>
    </citation>
    <scope>NUCLEOTIDE SEQUENCE [LARGE SCALE GENOMIC DNA]</scope>
    <source>
        <strain evidence="3 4">ATCC 21018</strain>
    </source>
</reference>
<dbReference type="PROSITE" id="PS51084">
    <property type="entry name" value="HIT_2"/>
    <property type="match status" value="1"/>
</dbReference>
<evidence type="ECO:0000259" key="2">
    <source>
        <dbReference type="PROSITE" id="PS51084"/>
    </source>
</evidence>
<protein>
    <recommendedName>
        <fullName evidence="2">HIT domain-containing protein</fullName>
    </recommendedName>
</protein>
<name>A0A5P2DS90_STRVZ</name>
<evidence type="ECO:0000256" key="1">
    <source>
        <dbReference type="PROSITE-ProRule" id="PRU00464"/>
    </source>
</evidence>
<gene>
    <name evidence="3" type="ORF">DEJ51_31060</name>
</gene>
<dbReference type="OrthoDB" id="3370914at2"/>
<feature type="short sequence motif" description="Histidine triad motif" evidence="1">
    <location>
        <begin position="102"/>
        <end position="106"/>
    </location>
</feature>
<feature type="domain" description="HIT" evidence="2">
    <location>
        <begin position="8"/>
        <end position="117"/>
    </location>
</feature>
<dbReference type="EMBL" id="CP029189">
    <property type="protein sequence ID" value="QES58042.1"/>
    <property type="molecule type" value="Genomic_DNA"/>
</dbReference>
<dbReference type="SUPFAM" id="SSF54197">
    <property type="entry name" value="HIT-like"/>
    <property type="match status" value="1"/>
</dbReference>
<evidence type="ECO:0000313" key="3">
    <source>
        <dbReference type="EMBL" id="QES58042.1"/>
    </source>
</evidence>
<dbReference type="GO" id="GO:0003824">
    <property type="term" value="F:catalytic activity"/>
    <property type="evidence" value="ECO:0007669"/>
    <property type="project" value="InterPro"/>
</dbReference>
<dbReference type="Proteomes" id="UP000324101">
    <property type="component" value="Chromosome"/>
</dbReference>
<accession>A0A5P2DS90</accession>
<organism evidence="3 4">
    <name type="scientific">Streptomyces venezuelae</name>
    <dbReference type="NCBI Taxonomy" id="54571"/>
    <lineage>
        <taxon>Bacteria</taxon>
        <taxon>Bacillati</taxon>
        <taxon>Actinomycetota</taxon>
        <taxon>Actinomycetes</taxon>
        <taxon>Kitasatosporales</taxon>
        <taxon>Streptomycetaceae</taxon>
        <taxon>Streptomyces</taxon>
    </lineage>
</organism>
<dbReference type="InterPro" id="IPR036265">
    <property type="entry name" value="HIT-like_sf"/>
</dbReference>
<dbReference type="InterPro" id="IPR011146">
    <property type="entry name" value="HIT-like"/>
</dbReference>
<dbReference type="AlphaFoldDB" id="A0A5P2DS90"/>
<dbReference type="Gene3D" id="3.30.428.10">
    <property type="entry name" value="HIT-like"/>
    <property type="match status" value="1"/>
</dbReference>